<feature type="transmembrane region" description="Helical" evidence="13">
    <location>
        <begin position="101"/>
        <end position="120"/>
    </location>
</feature>
<evidence type="ECO:0000256" key="5">
    <source>
        <dbReference type="ARBA" id="ARBA00022448"/>
    </source>
</evidence>
<dbReference type="Proteomes" id="UP000282211">
    <property type="component" value="Unassembled WGS sequence"/>
</dbReference>
<dbReference type="EMBL" id="RBII01000001">
    <property type="protein sequence ID" value="RKQ71086.1"/>
    <property type="molecule type" value="Genomic_DNA"/>
</dbReference>
<keyword evidence="9 12" id="KW-0201">Cytochrome c-type biogenesis</keyword>
<name>A0A420WJI6_9PROT</name>
<dbReference type="OrthoDB" id="9812915at2"/>
<dbReference type="Pfam" id="PF03379">
    <property type="entry name" value="CcmB"/>
    <property type="match status" value="1"/>
</dbReference>
<evidence type="ECO:0000256" key="2">
    <source>
        <dbReference type="ARBA" id="ARBA00004429"/>
    </source>
</evidence>
<evidence type="ECO:0000313" key="15">
    <source>
        <dbReference type="Proteomes" id="UP000282211"/>
    </source>
</evidence>
<protein>
    <recommendedName>
        <fullName evidence="4 12">Heme exporter protein B</fullName>
    </recommendedName>
</protein>
<accession>A0A420WJI6</accession>
<dbReference type="GO" id="GO:0005886">
    <property type="term" value="C:plasma membrane"/>
    <property type="evidence" value="ECO:0007669"/>
    <property type="project" value="UniProtKB-SubCell"/>
</dbReference>
<dbReference type="FunCoup" id="A0A420WJI6">
    <property type="interactions" value="214"/>
</dbReference>
<keyword evidence="11 12" id="KW-0472">Membrane</keyword>
<evidence type="ECO:0000256" key="10">
    <source>
        <dbReference type="ARBA" id="ARBA00022989"/>
    </source>
</evidence>
<proteinExistence type="inferred from homology"/>
<comment type="caution">
    <text evidence="14">The sequence shown here is derived from an EMBL/GenBank/DDBJ whole genome shotgun (WGS) entry which is preliminary data.</text>
</comment>
<comment type="function">
    <text evidence="1 12">Required for the export of heme to the periplasm for the biogenesis of c-type cytochromes.</text>
</comment>
<keyword evidence="8 13" id="KW-0812">Transmembrane</keyword>
<keyword evidence="15" id="KW-1185">Reference proteome</keyword>
<evidence type="ECO:0000256" key="3">
    <source>
        <dbReference type="ARBA" id="ARBA00010544"/>
    </source>
</evidence>
<feature type="transmembrane region" description="Helical" evidence="13">
    <location>
        <begin position="53"/>
        <end position="71"/>
    </location>
</feature>
<evidence type="ECO:0000256" key="8">
    <source>
        <dbReference type="ARBA" id="ARBA00022692"/>
    </source>
</evidence>
<organism evidence="14 15">
    <name type="scientific">Litorimonas taeanensis</name>
    <dbReference type="NCBI Taxonomy" id="568099"/>
    <lineage>
        <taxon>Bacteria</taxon>
        <taxon>Pseudomonadati</taxon>
        <taxon>Pseudomonadota</taxon>
        <taxon>Alphaproteobacteria</taxon>
        <taxon>Maricaulales</taxon>
        <taxon>Robiginitomaculaceae</taxon>
    </lineage>
</organism>
<evidence type="ECO:0000256" key="7">
    <source>
        <dbReference type="ARBA" id="ARBA00022519"/>
    </source>
</evidence>
<comment type="similarity">
    <text evidence="3 12">Belongs to the CcmB/CycW/HelB family.</text>
</comment>
<evidence type="ECO:0000313" key="14">
    <source>
        <dbReference type="EMBL" id="RKQ71086.1"/>
    </source>
</evidence>
<feature type="transmembrane region" description="Helical" evidence="13">
    <location>
        <begin position="160"/>
        <end position="180"/>
    </location>
</feature>
<keyword evidence="5 12" id="KW-0813">Transport</keyword>
<evidence type="ECO:0000256" key="11">
    <source>
        <dbReference type="ARBA" id="ARBA00023136"/>
    </source>
</evidence>
<evidence type="ECO:0000256" key="6">
    <source>
        <dbReference type="ARBA" id="ARBA00022475"/>
    </source>
</evidence>
<evidence type="ECO:0000256" key="1">
    <source>
        <dbReference type="ARBA" id="ARBA00002442"/>
    </source>
</evidence>
<dbReference type="AlphaFoldDB" id="A0A420WJI6"/>
<dbReference type="InterPro" id="IPR003544">
    <property type="entry name" value="Cyt_c_biogenesis_CcmB"/>
</dbReference>
<keyword evidence="6 12" id="KW-1003">Cell membrane</keyword>
<dbReference type="GO" id="GO:0017004">
    <property type="term" value="P:cytochrome complex assembly"/>
    <property type="evidence" value="ECO:0007669"/>
    <property type="project" value="UniProtKB-KW"/>
</dbReference>
<feature type="transmembrane region" description="Helical" evidence="13">
    <location>
        <begin position="20"/>
        <end position="41"/>
    </location>
</feature>
<feature type="transmembrane region" description="Helical" evidence="13">
    <location>
        <begin position="126"/>
        <end position="153"/>
    </location>
</feature>
<dbReference type="RefSeq" id="WP_121098893.1">
    <property type="nucleotide sequence ID" value="NZ_RBII01000001.1"/>
</dbReference>
<evidence type="ECO:0000256" key="4">
    <source>
        <dbReference type="ARBA" id="ARBA00016452"/>
    </source>
</evidence>
<sequence>MKAFLSLFLRDITLAWRSGGGWIMGAVFMSAFLALCSIALGGQISELRRLGTALIWLSVLFSMLLSFNTIFQSDFRQGTLSQILLSGISPLTLCLAKWASFLVTGFLPLFITIPFASLLFGLEGRLIAAILFALALTAPALAAYVTLAGAILCGRVGAGFLAILLVMPFLIPLLIFGIAATESFVTDGWAASEIRILSGLSLLSIAVGIPASSAALRLNLEPS</sequence>
<keyword evidence="10 13" id="KW-1133">Transmembrane helix</keyword>
<keyword evidence="7 12" id="KW-0997">Cell inner membrane</keyword>
<dbReference type="PIRSF" id="PIRSF002764">
    <property type="entry name" value="CcmB"/>
    <property type="match status" value="1"/>
</dbReference>
<dbReference type="InterPro" id="IPR026031">
    <property type="entry name" value="Cyt_c_CcmB_bac"/>
</dbReference>
<evidence type="ECO:0000256" key="9">
    <source>
        <dbReference type="ARBA" id="ARBA00022748"/>
    </source>
</evidence>
<dbReference type="GO" id="GO:0015232">
    <property type="term" value="F:heme transmembrane transporter activity"/>
    <property type="evidence" value="ECO:0007669"/>
    <property type="project" value="InterPro"/>
</dbReference>
<reference evidence="14 15" key="1">
    <citation type="submission" date="2018-10" db="EMBL/GenBank/DDBJ databases">
        <title>Genomic Encyclopedia of Type Strains, Phase IV (KMG-IV): sequencing the most valuable type-strain genomes for metagenomic binning, comparative biology and taxonomic classification.</title>
        <authorList>
            <person name="Goeker M."/>
        </authorList>
    </citation>
    <scope>NUCLEOTIDE SEQUENCE [LARGE SCALE GENOMIC DNA]</scope>
    <source>
        <strain evidence="14 15">DSM 22008</strain>
    </source>
</reference>
<dbReference type="GO" id="GO:1903607">
    <property type="term" value="P:cytochrome c biosynthetic process"/>
    <property type="evidence" value="ECO:0007669"/>
    <property type="project" value="TreeGrafter"/>
</dbReference>
<comment type="subcellular location">
    <subcellularLocation>
        <location evidence="2">Cell inner membrane</location>
        <topology evidence="2">Multi-pass membrane protein</topology>
    </subcellularLocation>
</comment>
<feature type="transmembrane region" description="Helical" evidence="13">
    <location>
        <begin position="200"/>
        <end position="220"/>
    </location>
</feature>
<dbReference type="PANTHER" id="PTHR30070">
    <property type="entry name" value="HEME EXPORTER PROTEIN B"/>
    <property type="match status" value="1"/>
</dbReference>
<gene>
    <name evidence="14" type="ORF">DES40_0394</name>
</gene>
<evidence type="ECO:0000256" key="12">
    <source>
        <dbReference type="PIRNR" id="PIRNR002764"/>
    </source>
</evidence>
<dbReference type="PRINTS" id="PR01414">
    <property type="entry name" value="CCMBBIOGNSIS"/>
</dbReference>
<dbReference type="InParanoid" id="A0A420WJI6"/>
<dbReference type="PANTHER" id="PTHR30070:SF1">
    <property type="entry name" value="CYTOCHROME C BIOGENESIS B-RELATED"/>
    <property type="match status" value="1"/>
</dbReference>
<evidence type="ECO:0000256" key="13">
    <source>
        <dbReference type="SAM" id="Phobius"/>
    </source>
</evidence>